<dbReference type="InterPro" id="IPR025970">
    <property type="entry name" value="SusE"/>
</dbReference>
<evidence type="ECO:0000313" key="3">
    <source>
        <dbReference type="EMBL" id="MBD1430018.1"/>
    </source>
</evidence>
<keyword evidence="1" id="KW-0732">Signal</keyword>
<evidence type="ECO:0000259" key="2">
    <source>
        <dbReference type="Pfam" id="PF14292"/>
    </source>
</evidence>
<keyword evidence="4" id="KW-1185">Reference proteome</keyword>
<organism evidence="3 4">
    <name type="scientific">Sphingobacterium litopenaei</name>
    <dbReference type="NCBI Taxonomy" id="2763500"/>
    <lineage>
        <taxon>Bacteria</taxon>
        <taxon>Pseudomonadati</taxon>
        <taxon>Bacteroidota</taxon>
        <taxon>Sphingobacteriia</taxon>
        <taxon>Sphingobacteriales</taxon>
        <taxon>Sphingobacteriaceae</taxon>
        <taxon>Sphingobacterium</taxon>
    </lineage>
</organism>
<gene>
    <name evidence="3" type="ORF">H8B04_10650</name>
</gene>
<name>A0ABR7YFK7_9SPHI</name>
<feature type="chain" id="PRO_5045484669" evidence="1">
    <location>
        <begin position="18"/>
        <end position="380"/>
    </location>
</feature>
<comment type="caution">
    <text evidence="3">The sequence shown here is derived from an EMBL/GenBank/DDBJ whole genome shotgun (WGS) entry which is preliminary data.</text>
</comment>
<dbReference type="RefSeq" id="WP_190302322.1">
    <property type="nucleotide sequence ID" value="NZ_JACOIJ010000019.1"/>
</dbReference>
<dbReference type="Pfam" id="PF14292">
    <property type="entry name" value="SusE"/>
    <property type="match status" value="1"/>
</dbReference>
<proteinExistence type="predicted"/>
<feature type="domain" description="SusE outer membrane protein" evidence="2">
    <location>
        <begin position="29"/>
        <end position="131"/>
    </location>
</feature>
<accession>A0ABR7YFK7</accession>
<dbReference type="EMBL" id="JACOIJ010000019">
    <property type="protein sequence ID" value="MBD1430018.1"/>
    <property type="molecule type" value="Genomic_DNA"/>
</dbReference>
<evidence type="ECO:0000256" key="1">
    <source>
        <dbReference type="SAM" id="SignalP"/>
    </source>
</evidence>
<protein>
    <submittedName>
        <fullName evidence="3">SusE domain-containing protein</fullName>
    </submittedName>
</protein>
<evidence type="ECO:0000313" key="4">
    <source>
        <dbReference type="Proteomes" id="UP000651271"/>
    </source>
</evidence>
<feature type="signal peptide" evidence="1">
    <location>
        <begin position="1"/>
        <end position="17"/>
    </location>
</feature>
<sequence>MKRIFALILFVATVAQFVACKTDNMEYTDVDVTKVNNIFEPLNNKSVKLVSSNSATLFFEWEAALAVDGGSPQYEIAFDKVDGDFSNPLYKVVSNNNGFATNAYVTHKVLNSVAALAGISPGESGEVKWTVIASRGIKRVQSDVTRILSITSLEGFADIPLELYVTGEGSEGGTDLSKSPVFKQIEPGVFEIYSKLESGKSYSFVDRKDPNARHFYTEDNAKLKESLDGSQMTSPKTAVYRIVIDFNVATISYTEIESIGLWFSPENKVLFDLPYQGNGVWSGTGVVRFKQESWGRDERYKFQMETIVNNNTVLEHLGTQNNTDSRPTPSSDPSYYFIRVVPPSQWDNKWKFMEQVDGNSTTIKVILQGDKNYTHEVKVN</sequence>
<reference evidence="3 4" key="1">
    <citation type="submission" date="2020-08" db="EMBL/GenBank/DDBJ databases">
        <title>Sphingobacterium sp. DN04309 isolated from aquaculture water.</title>
        <authorList>
            <person name="Zhang M."/>
        </authorList>
    </citation>
    <scope>NUCLEOTIDE SEQUENCE [LARGE SCALE GENOMIC DNA]</scope>
    <source>
        <strain evidence="3 4">DN04309</strain>
    </source>
</reference>
<dbReference type="Proteomes" id="UP000651271">
    <property type="component" value="Unassembled WGS sequence"/>
</dbReference>